<dbReference type="InterPro" id="IPR050879">
    <property type="entry name" value="Acyltransferase_3"/>
</dbReference>
<feature type="transmembrane region" description="Helical" evidence="1">
    <location>
        <begin position="46"/>
        <end position="68"/>
    </location>
</feature>
<dbReference type="Pfam" id="PF01757">
    <property type="entry name" value="Acyl_transf_3"/>
    <property type="match status" value="1"/>
</dbReference>
<dbReference type="PANTHER" id="PTHR23028">
    <property type="entry name" value="ACETYLTRANSFERASE"/>
    <property type="match status" value="1"/>
</dbReference>
<feature type="domain" description="Acyltransferase 3" evidence="2">
    <location>
        <begin position="16"/>
        <end position="309"/>
    </location>
</feature>
<dbReference type="PANTHER" id="PTHR23028:SF53">
    <property type="entry name" value="ACYL_TRANSF_3 DOMAIN-CONTAINING PROTEIN"/>
    <property type="match status" value="1"/>
</dbReference>
<dbReference type="RefSeq" id="WP_183081423.1">
    <property type="nucleotide sequence ID" value="NZ_MCAS01000023.1"/>
</dbReference>
<reference evidence="3 4" key="1">
    <citation type="submission" date="2016-07" db="EMBL/GenBank/DDBJ databases">
        <title>Genome analysis of Burkholderia fungorum ES3-20.</title>
        <authorList>
            <person name="Xu D."/>
            <person name="Yao R."/>
            <person name="Zheng S."/>
        </authorList>
    </citation>
    <scope>NUCLEOTIDE SEQUENCE [LARGE SCALE GENOMIC DNA]</scope>
    <source>
        <strain evidence="3 4">ES3-20</strain>
    </source>
</reference>
<evidence type="ECO:0000256" key="1">
    <source>
        <dbReference type="SAM" id="Phobius"/>
    </source>
</evidence>
<gene>
    <name evidence="3" type="ORF">BCY88_05995</name>
</gene>
<proteinExistence type="predicted"/>
<evidence type="ECO:0000313" key="4">
    <source>
        <dbReference type="Proteomes" id="UP000283709"/>
    </source>
</evidence>
<feature type="transmembrane region" description="Helical" evidence="1">
    <location>
        <begin position="292"/>
        <end position="311"/>
    </location>
</feature>
<dbReference type="GO" id="GO:0016020">
    <property type="term" value="C:membrane"/>
    <property type="evidence" value="ECO:0007669"/>
    <property type="project" value="TreeGrafter"/>
</dbReference>
<sequence length="338" mass="37026">MIHEKESAAQWGVLAALRFFLAGTVAVGHFALFVRPDPTHLFGNGYLNPGSAVFGFFILSGFSIAASVDRETKGFYRRRCIRIWPLYLATIATGVALSLWMPGGFVLPSGDTIPAASPSTIIASLFMLQTVIGMSLPMVGQIWSLSPEWWHYMFAPALKKVPNIALGIWIALSLWAFMKISPPPGHGIEGLSHGLPFLTLSWLWITGFLYHRMSGTPLGFVVLALPSVFALTHGHFTGAPLFITIFVLVMSGELTMGKRAIKICNFLGDLSFPLYLFHIPAMVIALKLGSNRSIITLASMILLSTAALYLVDYPSRKLFGRKPSTRTHAQLDEEPTTT</sequence>
<dbReference type="AlphaFoldDB" id="A0A420GEF5"/>
<organism evidence="3 4">
    <name type="scientific">Paraburkholderia fungorum</name>
    <dbReference type="NCBI Taxonomy" id="134537"/>
    <lineage>
        <taxon>Bacteria</taxon>
        <taxon>Pseudomonadati</taxon>
        <taxon>Pseudomonadota</taxon>
        <taxon>Betaproteobacteria</taxon>
        <taxon>Burkholderiales</taxon>
        <taxon>Burkholderiaceae</taxon>
        <taxon>Paraburkholderia</taxon>
    </lineage>
</organism>
<protein>
    <recommendedName>
        <fullName evidence="2">Acyltransferase 3 domain-containing protein</fullName>
    </recommendedName>
</protein>
<accession>A0A420GEF5</accession>
<feature type="transmembrane region" description="Helical" evidence="1">
    <location>
        <begin position="239"/>
        <end position="256"/>
    </location>
</feature>
<keyword evidence="1" id="KW-0812">Transmembrane</keyword>
<dbReference type="GO" id="GO:0000271">
    <property type="term" value="P:polysaccharide biosynthetic process"/>
    <property type="evidence" value="ECO:0007669"/>
    <property type="project" value="TreeGrafter"/>
</dbReference>
<feature type="transmembrane region" description="Helical" evidence="1">
    <location>
        <begin position="80"/>
        <end position="101"/>
    </location>
</feature>
<evidence type="ECO:0000259" key="2">
    <source>
        <dbReference type="Pfam" id="PF01757"/>
    </source>
</evidence>
<dbReference type="GO" id="GO:0016747">
    <property type="term" value="F:acyltransferase activity, transferring groups other than amino-acyl groups"/>
    <property type="evidence" value="ECO:0007669"/>
    <property type="project" value="InterPro"/>
</dbReference>
<comment type="caution">
    <text evidence="3">The sequence shown here is derived from an EMBL/GenBank/DDBJ whole genome shotgun (WGS) entry which is preliminary data.</text>
</comment>
<feature type="transmembrane region" description="Helical" evidence="1">
    <location>
        <begin position="12"/>
        <end position="34"/>
    </location>
</feature>
<evidence type="ECO:0000313" key="3">
    <source>
        <dbReference type="EMBL" id="RKF43531.1"/>
    </source>
</evidence>
<keyword evidence="1" id="KW-1133">Transmembrane helix</keyword>
<keyword evidence="1" id="KW-0472">Membrane</keyword>
<feature type="transmembrane region" description="Helical" evidence="1">
    <location>
        <begin position="161"/>
        <end position="178"/>
    </location>
</feature>
<feature type="transmembrane region" description="Helical" evidence="1">
    <location>
        <begin position="263"/>
        <end position="286"/>
    </location>
</feature>
<dbReference type="Proteomes" id="UP000283709">
    <property type="component" value="Unassembled WGS sequence"/>
</dbReference>
<name>A0A420GEF5_9BURK</name>
<dbReference type="InterPro" id="IPR002656">
    <property type="entry name" value="Acyl_transf_3_dom"/>
</dbReference>
<dbReference type="EMBL" id="MCAS01000023">
    <property type="protein sequence ID" value="RKF43531.1"/>
    <property type="molecule type" value="Genomic_DNA"/>
</dbReference>
<feature type="transmembrane region" description="Helical" evidence="1">
    <location>
        <begin position="121"/>
        <end position="140"/>
    </location>
</feature>